<sequence length="46" mass="5577">MIKKEKMKKTNLQKNPYMYYMTNWGFIEQGSQKTDKQSKSVKRSED</sequence>
<organism evidence="1 2">
    <name type="scientific">Sphingobacterium psychroaquaticum</name>
    <dbReference type="NCBI Taxonomy" id="561061"/>
    <lineage>
        <taxon>Bacteria</taxon>
        <taxon>Pseudomonadati</taxon>
        <taxon>Bacteroidota</taxon>
        <taxon>Sphingobacteriia</taxon>
        <taxon>Sphingobacteriales</taxon>
        <taxon>Sphingobacteriaceae</taxon>
        <taxon>Sphingobacterium</taxon>
    </lineage>
</organism>
<keyword evidence="2" id="KW-1185">Reference proteome</keyword>
<dbReference type="Proteomes" id="UP000192980">
    <property type="component" value="Unassembled WGS sequence"/>
</dbReference>
<reference evidence="1 2" key="1">
    <citation type="submission" date="2017-04" db="EMBL/GenBank/DDBJ databases">
        <authorList>
            <person name="Afonso C.L."/>
            <person name="Miller P.J."/>
            <person name="Scott M.A."/>
            <person name="Spackman E."/>
            <person name="Goraichik I."/>
            <person name="Dimitrov K.M."/>
            <person name="Suarez D.L."/>
            <person name="Swayne D.E."/>
        </authorList>
    </citation>
    <scope>NUCLEOTIDE SEQUENCE [LARGE SCALE GENOMIC DNA]</scope>
    <source>
        <strain evidence="1 2">DSM 22418</strain>
    </source>
</reference>
<proteinExistence type="predicted"/>
<evidence type="ECO:0000313" key="2">
    <source>
        <dbReference type="Proteomes" id="UP000192980"/>
    </source>
</evidence>
<dbReference type="EMBL" id="FXAU01000008">
    <property type="protein sequence ID" value="SMG48316.1"/>
    <property type="molecule type" value="Genomic_DNA"/>
</dbReference>
<gene>
    <name evidence="1" type="ORF">SAMN05660862_3519</name>
</gene>
<accession>A0A1X7L393</accession>
<evidence type="ECO:0000313" key="1">
    <source>
        <dbReference type="EMBL" id="SMG48316.1"/>
    </source>
</evidence>
<protein>
    <submittedName>
        <fullName evidence="1">Uncharacterized protein</fullName>
    </submittedName>
</protein>
<name>A0A1X7L393_9SPHI</name>
<dbReference type="AlphaFoldDB" id="A0A1X7L393"/>